<evidence type="ECO:0000313" key="2">
    <source>
        <dbReference type="Proteomes" id="UP000664701"/>
    </source>
</evidence>
<dbReference type="RefSeq" id="WP_207940327.1">
    <property type="nucleotide sequence ID" value="NZ_CP147251.1"/>
</dbReference>
<organism evidence="1 2">
    <name type="scientific">Candidatus Enterococcus lowellii</name>
    <dbReference type="NCBI Taxonomy" id="2230877"/>
    <lineage>
        <taxon>Bacteria</taxon>
        <taxon>Bacillati</taxon>
        <taxon>Bacillota</taxon>
        <taxon>Bacilli</taxon>
        <taxon>Lactobacillales</taxon>
        <taxon>Enterococcaceae</taxon>
        <taxon>Enterococcus</taxon>
    </lineage>
</organism>
<reference evidence="1 2" key="1">
    <citation type="submission" date="2021-03" db="EMBL/GenBank/DDBJ databases">
        <authorList>
            <person name="Gilmore M.S."/>
            <person name="Schwartzman J."/>
            <person name="Van Tyne D."/>
            <person name="Martin M."/>
            <person name="Earl A.M."/>
            <person name="Manson A.L."/>
            <person name="Straub T."/>
            <person name="Salamzade R."/>
            <person name="Saavedra J."/>
            <person name="Lebreton F."/>
            <person name="Prichula J."/>
            <person name="Schaufler K."/>
            <person name="Gaca A."/>
            <person name="Sgardioli B."/>
            <person name="Wagenaar J."/>
            <person name="Strong T."/>
        </authorList>
    </citation>
    <scope>NUCLEOTIDE SEQUENCE [LARGE SCALE GENOMIC DNA]</scope>
    <source>
        <strain evidence="1 2">DIV2402</strain>
    </source>
</reference>
<keyword evidence="2" id="KW-1185">Reference proteome</keyword>
<dbReference type="EMBL" id="CP147251">
    <property type="protein sequence ID" value="WYJ77552.1"/>
    <property type="molecule type" value="Genomic_DNA"/>
</dbReference>
<proteinExistence type="predicted"/>
<name>A0ABZ2SP41_9ENTE</name>
<dbReference type="Pfam" id="PF19524">
    <property type="entry name" value="DUF6054"/>
    <property type="match status" value="1"/>
</dbReference>
<accession>A0ABZ2SP41</accession>
<dbReference type="InterPro" id="IPR046117">
    <property type="entry name" value="DUF6054"/>
</dbReference>
<evidence type="ECO:0000313" key="1">
    <source>
        <dbReference type="EMBL" id="WYJ77552.1"/>
    </source>
</evidence>
<sequence>MAIYEADVNGTFEEVLTFLSTTIVNGSSTCSLEESTEFQVGDTKVAIHAYERYGWLGDNRVSLHLTVVSDMDATHVTVISTGGSQGMIFKFNTISEDNFLRTVVPAIQEIEK</sequence>
<protein>
    <submittedName>
        <fullName evidence="1">Uncharacterized protein</fullName>
    </submittedName>
</protein>
<reference evidence="1 2" key="2">
    <citation type="submission" date="2024-03" db="EMBL/GenBank/DDBJ databases">
        <title>The Genome Sequence of Enterococcus sp. DIV2402.</title>
        <authorList>
            <consortium name="The Broad Institute Genomics Platform"/>
            <consortium name="The Broad Institute Microbial Omics Core"/>
            <consortium name="The Broad Institute Genomic Center for Infectious Diseases"/>
            <person name="Earl A."/>
            <person name="Manson A."/>
            <person name="Gilmore M."/>
            <person name="Schwartman J."/>
            <person name="Shea T."/>
            <person name="Abouelleil A."/>
            <person name="Cao P."/>
            <person name="Chapman S."/>
            <person name="Cusick C."/>
            <person name="Young S."/>
            <person name="Neafsey D."/>
            <person name="Nusbaum C."/>
            <person name="Birren B."/>
        </authorList>
    </citation>
    <scope>NUCLEOTIDE SEQUENCE [LARGE SCALE GENOMIC DNA]</scope>
    <source>
        <strain evidence="1 2">DIV2402</strain>
    </source>
</reference>
<dbReference type="Proteomes" id="UP000664701">
    <property type="component" value="Chromosome"/>
</dbReference>
<gene>
    <name evidence="1" type="ORF">DOK78_002190</name>
</gene>